<keyword evidence="5" id="KW-0274">FAD</keyword>
<evidence type="ECO:0000256" key="2">
    <source>
        <dbReference type="ARBA" id="ARBA00005466"/>
    </source>
</evidence>
<evidence type="ECO:0000256" key="8">
    <source>
        <dbReference type="SAM" id="SignalP"/>
    </source>
</evidence>
<dbReference type="OrthoDB" id="407275at2759"/>
<evidence type="ECO:0000259" key="9">
    <source>
        <dbReference type="PROSITE" id="PS51387"/>
    </source>
</evidence>
<dbReference type="Gene3D" id="3.40.462.20">
    <property type="match status" value="1"/>
</dbReference>
<dbReference type="eggNOG" id="ENOG502QVGN">
    <property type="taxonomic scope" value="Eukaryota"/>
</dbReference>
<keyword evidence="7" id="KW-0325">Glycoprotein</keyword>
<sequence length="562" mass="63644">MLQISSYFTVVAIALLFSSTSYDAAGNHENFVQCLESYFNHNSTSISKVVYTQTHSSYSSILQYSIQNLRFTSNTTAKPLVIVTPLAVPEIQATAICSQRHDMHIRIRSGGHDYEGLSYVSEVPFVVIDLINLREIKVDVENNTAWVQGGATAGELLYKINQHSRTHSFPTGVCPTVGVSGLISGGGYGFLMRKYGLAADNIIDAHIIDVNGKILDRESMGGDLFWAIRGGGGSSFGVIIAWKIKLVHVPSTVTLFRVHRTLEQNATKLIHKWQLVANKLDEDLNIRIILERMNSSTQTKKLTIKVTFESLFLGDVDSLIPLMEEKFHELGLVREDCFEMSWIESILYLAGFTSDQPLEVLLNRTHDNVLFFKAKSDYVRDPIPDFGLEDLWPLFYEDEAKAAVLILTPYGGRMDEISESEIPFPHRAGNIYKIQYLVFWQEEGDEVEKRHVKWVRKVYSYMEPFVSKSPRAAYVNYRDFDIGVNNKGYTSYKQASIWGLKYFKNNFNKLAMVKTNVDPLNFFRNEQSIPSLLSFDNITKHTLSCVEGMELEFPGAGHVIMK</sequence>
<keyword evidence="3" id="KW-0285">Flavoprotein</keyword>
<keyword evidence="4 8" id="KW-0732">Signal</keyword>
<reference evidence="10" key="1">
    <citation type="journal article" date="2013" name="Nat. Biotechnol.">
        <title>Draft genome sequence of chickpea (Cicer arietinum) provides a resource for trait improvement.</title>
        <authorList>
            <person name="Varshney R.K."/>
            <person name="Song C."/>
            <person name="Saxena R.K."/>
            <person name="Azam S."/>
            <person name="Yu S."/>
            <person name="Sharpe A.G."/>
            <person name="Cannon S."/>
            <person name="Baek J."/>
            <person name="Rosen B.D."/>
            <person name="Tar'an B."/>
            <person name="Millan T."/>
            <person name="Zhang X."/>
            <person name="Ramsay L.D."/>
            <person name="Iwata A."/>
            <person name="Wang Y."/>
            <person name="Nelson W."/>
            <person name="Farmer A.D."/>
            <person name="Gaur P.M."/>
            <person name="Soderlund C."/>
            <person name="Penmetsa R.V."/>
            <person name="Xu C."/>
            <person name="Bharti A.K."/>
            <person name="He W."/>
            <person name="Winter P."/>
            <person name="Zhao S."/>
            <person name="Hane J.K."/>
            <person name="Carrasquilla-Garcia N."/>
            <person name="Condie J.A."/>
            <person name="Upadhyaya H.D."/>
            <person name="Luo M.C."/>
            <person name="Thudi M."/>
            <person name="Gowda C.L."/>
            <person name="Singh N.P."/>
            <person name="Lichtenzveig J."/>
            <person name="Gali K.K."/>
            <person name="Rubio J."/>
            <person name="Nadarajan N."/>
            <person name="Dolezel J."/>
            <person name="Bansal K.C."/>
            <person name="Xu X."/>
            <person name="Edwards D."/>
            <person name="Zhang G."/>
            <person name="Kahl G."/>
            <person name="Gil J."/>
            <person name="Singh K.B."/>
            <person name="Datta S.K."/>
            <person name="Jackson S.A."/>
            <person name="Wang J."/>
            <person name="Cook D.R."/>
        </authorList>
    </citation>
    <scope>NUCLEOTIDE SEQUENCE [LARGE SCALE GENOMIC DNA]</scope>
    <source>
        <strain evidence="10">cv. CDC Frontier</strain>
    </source>
</reference>
<organism evidence="10 11">
    <name type="scientific">Cicer arietinum</name>
    <name type="common">Chickpea</name>
    <name type="synonym">Garbanzo</name>
    <dbReference type="NCBI Taxonomy" id="3827"/>
    <lineage>
        <taxon>Eukaryota</taxon>
        <taxon>Viridiplantae</taxon>
        <taxon>Streptophyta</taxon>
        <taxon>Embryophyta</taxon>
        <taxon>Tracheophyta</taxon>
        <taxon>Spermatophyta</taxon>
        <taxon>Magnoliopsida</taxon>
        <taxon>eudicotyledons</taxon>
        <taxon>Gunneridae</taxon>
        <taxon>Pentapetalae</taxon>
        <taxon>rosids</taxon>
        <taxon>fabids</taxon>
        <taxon>Fabales</taxon>
        <taxon>Fabaceae</taxon>
        <taxon>Papilionoideae</taxon>
        <taxon>50 kb inversion clade</taxon>
        <taxon>NPAAA clade</taxon>
        <taxon>Hologalegina</taxon>
        <taxon>IRL clade</taxon>
        <taxon>Cicereae</taxon>
        <taxon>Cicer</taxon>
    </lineage>
</organism>
<feature type="chain" id="PRO_5010258903" evidence="8">
    <location>
        <begin position="27"/>
        <end position="562"/>
    </location>
</feature>
<dbReference type="PaxDb" id="3827-XP_004504926.1"/>
<dbReference type="InterPro" id="IPR006094">
    <property type="entry name" value="Oxid_FAD_bind_N"/>
</dbReference>
<dbReference type="Pfam" id="PF08031">
    <property type="entry name" value="BBE"/>
    <property type="match status" value="1"/>
</dbReference>
<dbReference type="InterPro" id="IPR016167">
    <property type="entry name" value="FAD-bd_PCMH_sub1"/>
</dbReference>
<dbReference type="FunFam" id="3.30.43.10:FF:000004">
    <property type="entry name" value="Berberine bridge enzyme-like 15"/>
    <property type="match status" value="1"/>
</dbReference>
<evidence type="ECO:0000313" key="10">
    <source>
        <dbReference type="Proteomes" id="UP000087171"/>
    </source>
</evidence>
<evidence type="ECO:0000256" key="3">
    <source>
        <dbReference type="ARBA" id="ARBA00022630"/>
    </source>
</evidence>
<comment type="cofactor">
    <cofactor evidence="1">
        <name>FAD</name>
        <dbReference type="ChEBI" id="CHEBI:57692"/>
    </cofactor>
</comment>
<dbReference type="STRING" id="3827.A0A1S2YHK9"/>
<dbReference type="GO" id="GO:0016491">
    <property type="term" value="F:oxidoreductase activity"/>
    <property type="evidence" value="ECO:0007669"/>
    <property type="project" value="InterPro"/>
</dbReference>
<evidence type="ECO:0000256" key="5">
    <source>
        <dbReference type="ARBA" id="ARBA00022827"/>
    </source>
</evidence>
<dbReference type="PROSITE" id="PS51387">
    <property type="entry name" value="FAD_PCMH"/>
    <property type="match status" value="1"/>
</dbReference>
<dbReference type="KEGG" id="cam:101513715"/>
<evidence type="ECO:0000256" key="1">
    <source>
        <dbReference type="ARBA" id="ARBA00001974"/>
    </source>
</evidence>
<name>A0A1S2YHK9_CICAR</name>
<dbReference type="AlphaFoldDB" id="A0A1S2YHK9"/>
<dbReference type="SUPFAM" id="SSF56176">
    <property type="entry name" value="FAD-binding/transporter-associated domain-like"/>
    <property type="match status" value="1"/>
</dbReference>
<evidence type="ECO:0000256" key="6">
    <source>
        <dbReference type="ARBA" id="ARBA00023157"/>
    </source>
</evidence>
<accession>A0A1S2YHK9</accession>
<dbReference type="GO" id="GO:1901696">
    <property type="term" value="P:cannabinoid biosynthetic process"/>
    <property type="evidence" value="ECO:0007669"/>
    <property type="project" value="UniProtKB-ARBA"/>
</dbReference>
<evidence type="ECO:0000256" key="4">
    <source>
        <dbReference type="ARBA" id="ARBA00022729"/>
    </source>
</evidence>
<dbReference type="RefSeq" id="XP_004504926.1">
    <property type="nucleotide sequence ID" value="XM_004504869.3"/>
</dbReference>
<evidence type="ECO:0000313" key="11">
    <source>
        <dbReference type="RefSeq" id="XP_004504926.1"/>
    </source>
</evidence>
<dbReference type="Proteomes" id="UP000087171">
    <property type="component" value="Chromosome Ca6"/>
</dbReference>
<dbReference type="InterPro" id="IPR016166">
    <property type="entry name" value="FAD-bd_PCMH"/>
</dbReference>
<proteinExistence type="inferred from homology"/>
<dbReference type="Gene3D" id="3.30.43.10">
    <property type="entry name" value="Uridine Diphospho-n-acetylenolpyruvylglucosamine Reductase, domain 2"/>
    <property type="match status" value="1"/>
</dbReference>
<dbReference type="Pfam" id="PF01565">
    <property type="entry name" value="FAD_binding_4"/>
    <property type="match status" value="1"/>
</dbReference>
<comment type="similarity">
    <text evidence="2">Belongs to the oxygen-dependent FAD-linked oxidoreductase family.</text>
</comment>
<keyword evidence="10" id="KW-1185">Reference proteome</keyword>
<dbReference type="Gene3D" id="3.30.465.10">
    <property type="match status" value="1"/>
</dbReference>
<keyword evidence="6" id="KW-1015">Disulfide bond</keyword>
<evidence type="ECO:0000256" key="7">
    <source>
        <dbReference type="ARBA" id="ARBA00023180"/>
    </source>
</evidence>
<feature type="domain" description="FAD-binding PCMH-type" evidence="9">
    <location>
        <begin position="75"/>
        <end position="249"/>
    </location>
</feature>
<dbReference type="InterPro" id="IPR012951">
    <property type="entry name" value="BBE"/>
</dbReference>
<dbReference type="InterPro" id="IPR016169">
    <property type="entry name" value="FAD-bd_PCMH_sub2"/>
</dbReference>
<dbReference type="GO" id="GO:0071949">
    <property type="term" value="F:FAD binding"/>
    <property type="evidence" value="ECO:0007669"/>
    <property type="project" value="InterPro"/>
</dbReference>
<reference evidence="11" key="2">
    <citation type="submission" date="2025-08" db="UniProtKB">
        <authorList>
            <consortium name="RefSeq"/>
        </authorList>
    </citation>
    <scope>IDENTIFICATION</scope>
    <source>
        <tissue evidence="11">Etiolated seedlings</tissue>
    </source>
</reference>
<protein>
    <submittedName>
        <fullName evidence="11">Berberine bridge enzyme-like 28</fullName>
    </submittedName>
</protein>
<dbReference type="GeneID" id="101513715"/>
<gene>
    <name evidence="11" type="primary">LOC101513715</name>
</gene>
<dbReference type="InterPro" id="IPR036318">
    <property type="entry name" value="FAD-bd_PCMH-like_sf"/>
</dbReference>
<feature type="signal peptide" evidence="8">
    <location>
        <begin position="1"/>
        <end position="26"/>
    </location>
</feature>
<dbReference type="PANTHER" id="PTHR32448">
    <property type="entry name" value="OS08G0158400 PROTEIN"/>
    <property type="match status" value="1"/>
</dbReference>